<reference evidence="1" key="1">
    <citation type="submission" date="2023-10" db="EMBL/GenBank/DDBJ databases">
        <authorList>
            <person name="Chen Y."/>
            <person name="Shah S."/>
            <person name="Dougan E. K."/>
            <person name="Thang M."/>
            <person name="Chan C."/>
        </authorList>
    </citation>
    <scope>NUCLEOTIDE SEQUENCE [LARGE SCALE GENOMIC DNA]</scope>
</reference>
<accession>A0ABN9UPP9</accession>
<name>A0ABN9UPP9_9DINO</name>
<protein>
    <submittedName>
        <fullName evidence="1">Uncharacterized protein</fullName>
    </submittedName>
</protein>
<gene>
    <name evidence="1" type="ORF">PCOR1329_LOCUS49961</name>
</gene>
<organism evidence="1 2">
    <name type="scientific">Prorocentrum cordatum</name>
    <dbReference type="NCBI Taxonomy" id="2364126"/>
    <lineage>
        <taxon>Eukaryota</taxon>
        <taxon>Sar</taxon>
        <taxon>Alveolata</taxon>
        <taxon>Dinophyceae</taxon>
        <taxon>Prorocentrales</taxon>
        <taxon>Prorocentraceae</taxon>
        <taxon>Prorocentrum</taxon>
    </lineage>
</organism>
<proteinExistence type="predicted"/>
<keyword evidence="2" id="KW-1185">Reference proteome</keyword>
<evidence type="ECO:0000313" key="2">
    <source>
        <dbReference type="Proteomes" id="UP001189429"/>
    </source>
</evidence>
<comment type="caution">
    <text evidence="1">The sequence shown here is derived from an EMBL/GenBank/DDBJ whole genome shotgun (WGS) entry which is preliminary data.</text>
</comment>
<dbReference type="Proteomes" id="UP001189429">
    <property type="component" value="Unassembled WGS sequence"/>
</dbReference>
<evidence type="ECO:0000313" key="1">
    <source>
        <dbReference type="EMBL" id="CAK0861205.1"/>
    </source>
</evidence>
<dbReference type="EMBL" id="CAUYUJ010016051">
    <property type="protein sequence ID" value="CAK0861205.1"/>
    <property type="molecule type" value="Genomic_DNA"/>
</dbReference>
<feature type="non-terminal residue" evidence="1">
    <location>
        <position position="571"/>
    </location>
</feature>
<sequence length="571" mass="60145">MAREREGEADTLLVDLVPRPEDPVRSEDIWAVVAVYRESGAVGEGGAAVHNAMLAARSALAQGLPLPEPWGDDSLGALLHLAGLLRLGAPAVAHGCLMFTGVSPHGGPPALPRALLLVDGDCRSEPGAVGRRFSCLVDQGLGGATPRLLPERRAESTALVWQTVRNFGVSGLTWGSQSCFGLQHPAGGAFVMFSTGALRACTEEYCRACSPASIWDCLRIDSGEDSYLINKFGLGAGLQGPPPPALSRDRLHARDVARVLGAASPVEAFAPRQPFRHPPAPQTFELLECFFRGEFLGVGFIVFLFAKISGPPLRQLAESMCNFHGEVLPEDPVELATAGGPLAGPVAARDLGGGPTRLRPAHCPPRRHRGLAALLPASQLTLPVASLAGPPLPAVLGAAARPRRLRRPRQAAARPPRAALALPLALPLACGIENALAPLLGVANAGASAALGRGARQGAGERAARARLEDQGREQRARARRRLLAGWPLANGLLGPLLEALRRHAAVLEGTLVFVAARMVLDMILRPQNEHPMILCSWHSAWLRFSTARGSEAETADDRAALAESESSAHG</sequence>